<accession>A0ABT0RIW6</accession>
<keyword evidence="5" id="KW-1185">Reference proteome</keyword>
<feature type="chain" id="PRO_5045680643" evidence="3">
    <location>
        <begin position="24"/>
        <end position="197"/>
    </location>
</feature>
<dbReference type="PANTHER" id="PTHR35089:SF1">
    <property type="entry name" value="CHAPERONE PROTEIN SKP"/>
    <property type="match status" value="1"/>
</dbReference>
<name>A0ABT0RIW6_9SPHN</name>
<proteinExistence type="inferred from homology"/>
<organism evidence="4 5">
    <name type="scientific">Sphingomonas alba</name>
    <dbReference type="NCBI Taxonomy" id="2908208"/>
    <lineage>
        <taxon>Bacteria</taxon>
        <taxon>Pseudomonadati</taxon>
        <taxon>Pseudomonadota</taxon>
        <taxon>Alphaproteobacteria</taxon>
        <taxon>Sphingomonadales</taxon>
        <taxon>Sphingomonadaceae</taxon>
        <taxon>Sphingomonas</taxon>
    </lineage>
</organism>
<dbReference type="EMBL" id="JAMGBD010000001">
    <property type="protein sequence ID" value="MCL6682572.1"/>
    <property type="molecule type" value="Genomic_DNA"/>
</dbReference>
<gene>
    <name evidence="4" type="ORF">LZ536_01465</name>
</gene>
<evidence type="ECO:0000256" key="3">
    <source>
        <dbReference type="SAM" id="SignalP"/>
    </source>
</evidence>
<comment type="caution">
    <text evidence="4">The sequence shown here is derived from an EMBL/GenBank/DDBJ whole genome shotgun (WGS) entry which is preliminary data.</text>
</comment>
<feature type="signal peptide" evidence="3">
    <location>
        <begin position="1"/>
        <end position="23"/>
    </location>
</feature>
<dbReference type="Gene3D" id="3.30.910.20">
    <property type="entry name" value="Skp domain"/>
    <property type="match status" value="1"/>
</dbReference>
<keyword evidence="2 3" id="KW-0732">Signal</keyword>
<dbReference type="Proteomes" id="UP001165363">
    <property type="component" value="Unassembled WGS sequence"/>
</dbReference>
<evidence type="ECO:0000313" key="4">
    <source>
        <dbReference type="EMBL" id="MCL6682572.1"/>
    </source>
</evidence>
<evidence type="ECO:0000256" key="1">
    <source>
        <dbReference type="ARBA" id="ARBA00009091"/>
    </source>
</evidence>
<dbReference type="RefSeq" id="WP_249846532.1">
    <property type="nucleotide sequence ID" value="NZ_JAMGBD010000001.1"/>
</dbReference>
<evidence type="ECO:0000256" key="2">
    <source>
        <dbReference type="ARBA" id="ARBA00022729"/>
    </source>
</evidence>
<sequence length="197" mass="20652">MKKIALSLAAAVSTLAVAGPAVAQQRPVVLVVDTESIGNTCSACKAAAAQIQQKEAALASRAQQLRTQLQTEGKPIQDALDALGGKQPDAALTTRITAFQTKERNANTEMQNAQRTHQSILANVNQQIAGKLLQVVEQIRARRGASIVVSKGGTLASDTSIDITSEALAALNQQLPAVSVTPMPQAQQTPQTKPQGR</sequence>
<dbReference type="SMART" id="SM00935">
    <property type="entry name" value="OmpH"/>
    <property type="match status" value="1"/>
</dbReference>
<dbReference type="InterPro" id="IPR024930">
    <property type="entry name" value="Skp_dom_sf"/>
</dbReference>
<reference evidence="4" key="1">
    <citation type="submission" date="2022-05" db="EMBL/GenBank/DDBJ databases">
        <authorList>
            <person name="Jo J.-H."/>
            <person name="Im W.-T."/>
        </authorList>
    </citation>
    <scope>NUCLEOTIDE SEQUENCE</scope>
    <source>
        <strain evidence="4">SE158</strain>
    </source>
</reference>
<dbReference type="SUPFAM" id="SSF111384">
    <property type="entry name" value="OmpH-like"/>
    <property type="match status" value="1"/>
</dbReference>
<dbReference type="Pfam" id="PF03938">
    <property type="entry name" value="OmpH"/>
    <property type="match status" value="1"/>
</dbReference>
<dbReference type="InterPro" id="IPR005632">
    <property type="entry name" value="Chaperone_Skp"/>
</dbReference>
<dbReference type="PANTHER" id="PTHR35089">
    <property type="entry name" value="CHAPERONE PROTEIN SKP"/>
    <property type="match status" value="1"/>
</dbReference>
<protein>
    <submittedName>
        <fullName evidence="4">OmpH family outer membrane protein</fullName>
    </submittedName>
</protein>
<comment type="similarity">
    <text evidence="1">Belongs to the Skp family.</text>
</comment>
<evidence type="ECO:0000313" key="5">
    <source>
        <dbReference type="Proteomes" id="UP001165363"/>
    </source>
</evidence>